<organism evidence="1 2">
    <name type="scientific">Colletotrichum higginsianum (strain IMI 349063)</name>
    <name type="common">Crucifer anthracnose fungus</name>
    <dbReference type="NCBI Taxonomy" id="759273"/>
    <lineage>
        <taxon>Eukaryota</taxon>
        <taxon>Fungi</taxon>
        <taxon>Dikarya</taxon>
        <taxon>Ascomycota</taxon>
        <taxon>Pezizomycotina</taxon>
        <taxon>Sordariomycetes</taxon>
        <taxon>Hypocreomycetidae</taxon>
        <taxon>Glomerellales</taxon>
        <taxon>Glomerellaceae</taxon>
        <taxon>Colletotrichum</taxon>
        <taxon>Colletotrichum destructivum species complex</taxon>
    </lineage>
</organism>
<comment type="caution">
    <text evidence="1">The sequence shown here is derived from an EMBL/GenBank/DDBJ whole genome shotgun (WGS) entry which is preliminary data.</text>
</comment>
<dbReference type="EMBL" id="LTAN01000005">
    <property type="protein sequence ID" value="OBR09505.1"/>
    <property type="molecule type" value="Genomic_DNA"/>
</dbReference>
<proteinExistence type="predicted"/>
<gene>
    <name evidence="1" type="ORF">CH63R_08270</name>
</gene>
<sequence>MEWWQTRIRNLNTTRKQVFVYFHGVNVRLDEQFVGQYDAESTKGFVDELNLTIGELQKQFCDMVPIDFPAESYTYG</sequence>
<dbReference type="Proteomes" id="UP000092177">
    <property type="component" value="Chromosome 5"/>
</dbReference>
<dbReference type="KEGG" id="chig:CH63R_08270"/>
<evidence type="ECO:0000313" key="1">
    <source>
        <dbReference type="EMBL" id="OBR09505.1"/>
    </source>
</evidence>
<dbReference type="AlphaFoldDB" id="A0A1B7YC19"/>
<reference evidence="2" key="1">
    <citation type="journal article" date="2017" name="BMC Genomics">
        <title>Gapless genome assembly of Colletotrichum higginsianum reveals chromosome structure and association of transposable elements with secondary metabolite gene clusters.</title>
        <authorList>
            <person name="Dallery J.-F."/>
            <person name="Lapalu N."/>
            <person name="Zampounis A."/>
            <person name="Pigne S."/>
            <person name="Luyten I."/>
            <person name="Amselem J."/>
            <person name="Wittenberg A.H.J."/>
            <person name="Zhou S."/>
            <person name="de Queiroz M.V."/>
            <person name="Robin G.P."/>
            <person name="Auger A."/>
            <person name="Hainaut M."/>
            <person name="Henrissat B."/>
            <person name="Kim K.-T."/>
            <person name="Lee Y.-H."/>
            <person name="Lespinet O."/>
            <person name="Schwartz D.C."/>
            <person name="Thon M.R."/>
            <person name="O'Connell R.J."/>
        </authorList>
    </citation>
    <scope>NUCLEOTIDE SEQUENCE [LARGE SCALE GENOMIC DNA]</scope>
    <source>
        <strain evidence="2">IMI 349063</strain>
    </source>
</reference>
<dbReference type="VEuPathDB" id="FungiDB:CH63R_08270"/>
<dbReference type="GeneID" id="28867351"/>
<accession>A0A1B7YC19</accession>
<dbReference type="RefSeq" id="XP_018158022.1">
    <property type="nucleotide sequence ID" value="XM_018303244.1"/>
</dbReference>
<evidence type="ECO:0000313" key="2">
    <source>
        <dbReference type="Proteomes" id="UP000092177"/>
    </source>
</evidence>
<protein>
    <submittedName>
        <fullName evidence="1">Uncharacterized protein</fullName>
    </submittedName>
</protein>
<name>A0A1B7YC19_COLHI</name>
<keyword evidence="2" id="KW-1185">Reference proteome</keyword>